<name>A0A645CAM5_9ZZZZ</name>
<protein>
    <submittedName>
        <fullName evidence="1">Uncharacterized protein</fullName>
    </submittedName>
</protein>
<proteinExistence type="predicted"/>
<reference evidence="1" key="1">
    <citation type="submission" date="2019-08" db="EMBL/GenBank/DDBJ databases">
        <authorList>
            <person name="Kucharzyk K."/>
            <person name="Murdoch R.W."/>
            <person name="Higgins S."/>
            <person name="Loffler F."/>
        </authorList>
    </citation>
    <scope>NUCLEOTIDE SEQUENCE</scope>
</reference>
<dbReference type="EMBL" id="VSSQ01025681">
    <property type="protein sequence ID" value="MPM73980.1"/>
    <property type="molecule type" value="Genomic_DNA"/>
</dbReference>
<comment type="caution">
    <text evidence="1">The sequence shown here is derived from an EMBL/GenBank/DDBJ whole genome shotgun (WGS) entry which is preliminary data.</text>
</comment>
<gene>
    <name evidence="1" type="ORF">SDC9_120965</name>
</gene>
<dbReference type="AlphaFoldDB" id="A0A645CAM5"/>
<sequence length="270" mass="31209">MKENTVEMQYLYELAASVLEVRPPARPPSKLNWELVCREADRLYMLSFICYGLEGLYENDQPSNSVMSELKKWKIKGILKEAEQQRLLTKVFCGFDAQNLKCLLCSDLPLKHLYPYPDLRYRQKVEVFMPAEAIPCAGRILRDLGGSPLAAESPDFGCCRFGQTILTVKKYSDESSFPSPDKKIQKYKHYSNIYEPPPEALYRQLAGSAAQAARGQKEFIWPYFDLSMLQRFYHFSLPAKYNAFQVNLKSLFSHQGQRPLNIDKTIIHER</sequence>
<evidence type="ECO:0000313" key="1">
    <source>
        <dbReference type="EMBL" id="MPM73980.1"/>
    </source>
</evidence>
<organism evidence="1">
    <name type="scientific">bioreactor metagenome</name>
    <dbReference type="NCBI Taxonomy" id="1076179"/>
    <lineage>
        <taxon>unclassified sequences</taxon>
        <taxon>metagenomes</taxon>
        <taxon>ecological metagenomes</taxon>
    </lineage>
</organism>
<accession>A0A645CAM5</accession>